<keyword evidence="2" id="KW-0812">Transmembrane</keyword>
<dbReference type="EMBL" id="BMYJ01000002">
    <property type="protein sequence ID" value="GHC47989.1"/>
    <property type="molecule type" value="Genomic_DNA"/>
</dbReference>
<comment type="caution">
    <text evidence="3">The sequence shown here is derived from an EMBL/GenBank/DDBJ whole genome shotgun (WGS) entry which is preliminary data.</text>
</comment>
<dbReference type="AlphaFoldDB" id="A0A918TI31"/>
<organism evidence="3 4">
    <name type="scientific">Neogemmobacter tilapiae</name>
    <dbReference type="NCBI Taxonomy" id="875041"/>
    <lineage>
        <taxon>Bacteria</taxon>
        <taxon>Pseudomonadati</taxon>
        <taxon>Pseudomonadota</taxon>
        <taxon>Alphaproteobacteria</taxon>
        <taxon>Rhodobacterales</taxon>
        <taxon>Paracoccaceae</taxon>
        <taxon>Neogemmobacter</taxon>
    </lineage>
</organism>
<feature type="compositionally biased region" description="Low complexity" evidence="1">
    <location>
        <begin position="187"/>
        <end position="198"/>
    </location>
</feature>
<feature type="region of interest" description="Disordered" evidence="1">
    <location>
        <begin position="52"/>
        <end position="290"/>
    </location>
</feature>
<evidence type="ECO:0000256" key="1">
    <source>
        <dbReference type="SAM" id="MobiDB-lite"/>
    </source>
</evidence>
<evidence type="ECO:0008006" key="5">
    <source>
        <dbReference type="Google" id="ProtNLM"/>
    </source>
</evidence>
<feature type="compositionally biased region" description="Low complexity" evidence="1">
    <location>
        <begin position="124"/>
        <end position="139"/>
    </location>
</feature>
<accession>A0A918TI31</accession>
<feature type="compositionally biased region" description="Low complexity" evidence="1">
    <location>
        <begin position="261"/>
        <end position="280"/>
    </location>
</feature>
<dbReference type="Proteomes" id="UP000638981">
    <property type="component" value="Unassembled WGS sequence"/>
</dbReference>
<feature type="transmembrane region" description="Helical" evidence="2">
    <location>
        <begin position="6"/>
        <end position="26"/>
    </location>
</feature>
<dbReference type="Gene3D" id="3.30.1150.10">
    <property type="match status" value="1"/>
</dbReference>
<feature type="compositionally biased region" description="Pro residues" evidence="1">
    <location>
        <begin position="67"/>
        <end position="93"/>
    </location>
</feature>
<proteinExistence type="predicted"/>
<evidence type="ECO:0000256" key="2">
    <source>
        <dbReference type="SAM" id="Phobius"/>
    </source>
</evidence>
<dbReference type="RefSeq" id="WP_189410276.1">
    <property type="nucleotide sequence ID" value="NZ_BMYJ01000002.1"/>
</dbReference>
<name>A0A918TI31_9RHOB</name>
<protein>
    <recommendedName>
        <fullName evidence="5">Energy transducer TonB</fullName>
    </recommendedName>
</protein>
<evidence type="ECO:0000313" key="3">
    <source>
        <dbReference type="EMBL" id="GHC47989.1"/>
    </source>
</evidence>
<keyword evidence="2" id="KW-0472">Membrane</keyword>
<feature type="compositionally biased region" description="Acidic residues" evidence="1">
    <location>
        <begin position="199"/>
        <end position="219"/>
    </location>
</feature>
<gene>
    <name evidence="3" type="ORF">GCM10007315_07380</name>
</gene>
<feature type="compositionally biased region" description="Low complexity" evidence="1">
    <location>
        <begin position="55"/>
        <end position="66"/>
    </location>
</feature>
<reference evidence="3" key="2">
    <citation type="submission" date="2020-09" db="EMBL/GenBank/DDBJ databases">
        <authorList>
            <person name="Sun Q."/>
            <person name="Kim S."/>
        </authorList>
    </citation>
    <scope>NUCLEOTIDE SEQUENCE</scope>
    <source>
        <strain evidence="3">KCTC 23310</strain>
    </source>
</reference>
<keyword evidence="2" id="KW-1133">Transmembrane helix</keyword>
<feature type="compositionally biased region" description="Acidic residues" evidence="1">
    <location>
        <begin position="102"/>
        <end position="114"/>
    </location>
</feature>
<sequence>MRTGTIISASGHVGLILWVLLGDWLFTAHEPVEIQMTDVSVMSSEEFAALTAGDQPAAPATEVETPTQPPVDEPPPTPKPQPEPQPEVPPAVLPEPRRDPEPVPEDLPEPDSVPEPEPLPDPVPETSTEPEPVVPGPVTDAPVNDNVNPEIVLDSVAPVNPDVRPKPKPSQVVSPEVVDAPEEAADDAATPTPAVSEEVVPEEPPVEEPPEEVAPEDTGETNLTEANQDDVASTLAPTASGRPPRRPERTTPTEQPEEPTEQPATEEPATEQPATETPATDPGTEEPTEDPLADILADVQEAGSRTGLAGSPMSFNEIDALRSALNGCWKIGAVSTAAGRTKITVWLDLDPAGRPVPGSLVLKSYTDGDAASAQIMFETARRAIALCVKNGLPLPPDKYETWRELELNFDASQVLLR</sequence>
<keyword evidence="4" id="KW-1185">Reference proteome</keyword>
<evidence type="ECO:0000313" key="4">
    <source>
        <dbReference type="Proteomes" id="UP000638981"/>
    </source>
</evidence>
<reference evidence="3" key="1">
    <citation type="journal article" date="2014" name="Int. J. Syst. Evol. Microbiol.">
        <title>Complete genome sequence of Corynebacterium casei LMG S-19264T (=DSM 44701T), isolated from a smear-ripened cheese.</title>
        <authorList>
            <consortium name="US DOE Joint Genome Institute (JGI-PGF)"/>
            <person name="Walter F."/>
            <person name="Albersmeier A."/>
            <person name="Kalinowski J."/>
            <person name="Ruckert C."/>
        </authorList>
    </citation>
    <scope>NUCLEOTIDE SEQUENCE</scope>
    <source>
        <strain evidence="3">KCTC 23310</strain>
    </source>
</reference>